<evidence type="ECO:0000256" key="4">
    <source>
        <dbReference type="ARBA" id="ARBA00022989"/>
    </source>
</evidence>
<dbReference type="InterPro" id="IPR006634">
    <property type="entry name" value="TLC-dom"/>
</dbReference>
<dbReference type="PANTHER" id="PTHR12560">
    <property type="entry name" value="LONGEVITY ASSURANCE FACTOR 1 LAG1"/>
    <property type="match status" value="1"/>
</dbReference>
<comment type="subcellular location">
    <subcellularLocation>
        <location evidence="1">Membrane</location>
        <topology evidence="1">Multi-pass membrane protein</topology>
    </subcellularLocation>
</comment>
<evidence type="ECO:0000313" key="10">
    <source>
        <dbReference type="EMBL" id="ANZ75286.1"/>
    </source>
</evidence>
<dbReference type="InterPro" id="IPR016439">
    <property type="entry name" value="Lag1/Lac1-like"/>
</dbReference>
<evidence type="ECO:0000259" key="9">
    <source>
        <dbReference type="PROSITE" id="PS50922"/>
    </source>
</evidence>
<organism evidence="10 11">
    <name type="scientific">Komagataella pastoris</name>
    <name type="common">Yeast</name>
    <name type="synonym">Pichia pastoris</name>
    <dbReference type="NCBI Taxonomy" id="4922"/>
    <lineage>
        <taxon>Eukaryota</taxon>
        <taxon>Fungi</taxon>
        <taxon>Dikarya</taxon>
        <taxon>Ascomycota</taxon>
        <taxon>Saccharomycotina</taxon>
        <taxon>Pichiomycetes</taxon>
        <taxon>Pichiales</taxon>
        <taxon>Pichiaceae</taxon>
        <taxon>Komagataella</taxon>
    </lineage>
</organism>
<proteinExistence type="inferred from homology"/>
<evidence type="ECO:0000256" key="3">
    <source>
        <dbReference type="ARBA" id="ARBA00022692"/>
    </source>
</evidence>
<feature type="transmembrane region" description="Helical" evidence="8">
    <location>
        <begin position="146"/>
        <end position="166"/>
    </location>
</feature>
<keyword evidence="3 6" id="KW-0812">Transmembrane</keyword>
<evidence type="ECO:0000256" key="7">
    <source>
        <dbReference type="SAM" id="MobiDB-lite"/>
    </source>
</evidence>
<name>A0A1B2JB77_PICPA</name>
<feature type="transmembrane region" description="Helical" evidence="8">
    <location>
        <begin position="103"/>
        <end position="125"/>
    </location>
</feature>
<dbReference type="Proteomes" id="UP000094565">
    <property type="component" value="Chromosome 2"/>
</dbReference>
<dbReference type="GO" id="GO:0016020">
    <property type="term" value="C:membrane"/>
    <property type="evidence" value="ECO:0007669"/>
    <property type="project" value="UniProtKB-SubCell"/>
</dbReference>
<comment type="similarity">
    <text evidence="2">Belongs to the sphingosine N-acyltransferase family.</text>
</comment>
<sequence length="378" mass="44415">MGVETSSSGTQHFSDDSCITSRKPNATVSYEKPGLSNQVKNHTIYKKSTASWLQRNQILLASSLLNALFILKQIPSFQSLVNKFFHLQYKNLDGTYDIGKDDYFFVIYWIINLTIIRSVLMDWVLEPLAIKIVGINKRKALTRFKEQGWSLFYYTTSWTVGFYLYYKSDYFFNCDHIFIGWPNNKLDFYFKSYYLIQMSCWLQQIVVLNIEERRKDYIQMFSHHIITCLLIIGSYYYYFLQIGHVILVMMDIVDVFLSLAKMLKYCGYSNLCDVMFFIFLVSWIAIRHVCYNYVFWHTCTKSRELMNADCSRYAIYGGPLDVTPVRCYTDTTIRYFLFLLGGLQIITLIWMYLILKVFIGVITGKGAEDVRSDDEDSP</sequence>
<dbReference type="OrthoDB" id="537032at2759"/>
<accession>A0A1B2JB77</accession>
<feature type="transmembrane region" description="Helical" evidence="8">
    <location>
        <begin position="217"/>
        <end position="236"/>
    </location>
</feature>
<feature type="transmembrane region" description="Helical" evidence="8">
    <location>
        <begin position="335"/>
        <end position="355"/>
    </location>
</feature>
<evidence type="ECO:0000256" key="2">
    <source>
        <dbReference type="ARBA" id="ARBA00009808"/>
    </source>
</evidence>
<evidence type="ECO:0000256" key="1">
    <source>
        <dbReference type="ARBA" id="ARBA00004141"/>
    </source>
</evidence>
<evidence type="ECO:0000313" key="11">
    <source>
        <dbReference type="Proteomes" id="UP000094565"/>
    </source>
</evidence>
<dbReference type="GO" id="GO:0046513">
    <property type="term" value="P:ceramide biosynthetic process"/>
    <property type="evidence" value="ECO:0007669"/>
    <property type="project" value="InterPro"/>
</dbReference>
<dbReference type="PROSITE" id="PS50922">
    <property type="entry name" value="TLC"/>
    <property type="match status" value="1"/>
</dbReference>
<dbReference type="EMBL" id="CP014585">
    <property type="protein sequence ID" value="ANZ75286.1"/>
    <property type="molecule type" value="Genomic_DNA"/>
</dbReference>
<feature type="domain" description="TLC" evidence="9">
    <location>
        <begin position="142"/>
        <end position="363"/>
    </location>
</feature>
<dbReference type="PANTHER" id="PTHR12560:SF0">
    <property type="entry name" value="LD18904P"/>
    <property type="match status" value="1"/>
</dbReference>
<dbReference type="PIRSF" id="PIRSF005225">
    <property type="entry name" value="LAG1_LAC1"/>
    <property type="match status" value="1"/>
</dbReference>
<dbReference type="GO" id="GO:0050291">
    <property type="term" value="F:sphingosine N-acyltransferase activity"/>
    <property type="evidence" value="ECO:0007669"/>
    <property type="project" value="InterPro"/>
</dbReference>
<reference evidence="10 11" key="1">
    <citation type="submission" date="2016-02" db="EMBL/GenBank/DDBJ databases">
        <title>Comparative genomic and transcriptomic foundation for Pichia pastoris.</title>
        <authorList>
            <person name="Love K.R."/>
            <person name="Shah K.A."/>
            <person name="Whittaker C.A."/>
            <person name="Wu J."/>
            <person name="Bartlett M.C."/>
            <person name="Ma D."/>
            <person name="Leeson R.L."/>
            <person name="Priest M."/>
            <person name="Young S.K."/>
            <person name="Love J.C."/>
        </authorList>
    </citation>
    <scope>NUCLEOTIDE SEQUENCE [LARGE SCALE GENOMIC DNA]</scope>
    <source>
        <strain evidence="10 11">ATCC 28485</strain>
    </source>
</reference>
<keyword evidence="4 8" id="KW-1133">Transmembrane helix</keyword>
<dbReference type="Pfam" id="PF03798">
    <property type="entry name" value="TRAM_LAG1_CLN8"/>
    <property type="match status" value="1"/>
</dbReference>
<keyword evidence="5 6" id="KW-0472">Membrane</keyword>
<protein>
    <submittedName>
        <fullName evidence="10">BA75_02073T0</fullName>
    </submittedName>
</protein>
<feature type="region of interest" description="Disordered" evidence="7">
    <location>
        <begin position="1"/>
        <end position="20"/>
    </location>
</feature>
<dbReference type="SMART" id="SM00724">
    <property type="entry name" value="TLC"/>
    <property type="match status" value="1"/>
</dbReference>
<evidence type="ECO:0000256" key="5">
    <source>
        <dbReference type="ARBA" id="ARBA00023136"/>
    </source>
</evidence>
<feature type="transmembrane region" description="Helical" evidence="8">
    <location>
        <begin position="267"/>
        <end position="286"/>
    </location>
</feature>
<keyword evidence="11" id="KW-1185">Reference proteome</keyword>
<evidence type="ECO:0000256" key="6">
    <source>
        <dbReference type="PROSITE-ProRule" id="PRU00205"/>
    </source>
</evidence>
<gene>
    <name evidence="10" type="primary">LAC1</name>
    <name evidence="10" type="ORF">ATY40_BA7502073</name>
</gene>
<evidence type="ECO:0000256" key="8">
    <source>
        <dbReference type="SAM" id="Phobius"/>
    </source>
</evidence>
<dbReference type="AlphaFoldDB" id="A0A1B2JB77"/>